<sequence length="1135" mass="122529">MDLRVLGALTIDGDGAALAPRDRLVLGALAVRIGRPVSVESLARALWGDDLPPSWSKVIPGCIMRLRRRIAPARIETTAAGYRLAADGIDLDAERFERCIARGAELLELGEPDRAVHAISEALVLWRDQPFAELSDWEPALIESLRLDELRLSAEESLVEARLQSGELRDAAALARARVAESPMRERRWVLLALAQYRQERQAEALATVRRGREMLANELGLDPGAELAALEQAILRHDPELESGAVYRAASAECPYFGLPPADLGDGERFFGREEQLGRALEALERHGVLIVSGSSGVGKSSFVRAGIGARLIARGRGVSLVTPGEHPLEALRESGAEEQDGVLIIDQCEQALANDDPAVVRRFFEEVGRQVFRGTVVLTIRADRLGELAENRGFAGLIESHLLMLGPLSAEELRTIIEEPARQAGLILEPGLVEVLTRDAGGRSLPLLSHALRQIWQRREGRVLSVDAYKAAGQIEGAVAQTAEEVFGDLSEEGRAHARDILLRLVEPADGGGVICQRVARASVAVDEEHEQVAGRLVDARLVTSDEESYQLAHEAVAREWPRLREWLADDVEGQRILRHLSAAAGFWQAMDRADSELYRGARLSAAAHWRDSALPALSAVEAAFLDASVGREATTAETTRLQLQRERRSVRRLRWLAGAAASLAIVALAAGTVATAQVGEANKQAVIDDARRVAALGESEHEYERALLLSVEAIRLWDSPTTRTALLSVMGRSPRITSISRLNGEASVQQMALAPDGESAVVVDDNLGARLVDLGERVEVGKYAVDGNVVLDAIAAPDGRILLSLMEGLCDENTWCDRPARRTVAPDDMGDGGGMFALPGFDYPAIDLEFSPDQALAAAIAPLPYEDEGDNIAIWRVDAPEAPTLLDLPHAGSNPGAMNWANAFGRVRFSPDGLRLYASGFGPTAIFDTATGELVGEVPGDGILAVSPDGDSLLIREGRTAARIVHLYDPEEDVLLEMPSVVIDGAFSPDGMEVVTTADDRAWLWWAPTGDLRETLEGHFGAVSSAAFRPEGDLVTAGADGAVITWAMGDWTESFRDWERTGDESLVPRDESTLVYELPSGEFTGIAADPDIWLARACAVAGRTLTEEEWRAVFGGRAYDPACAPGTSAQPQ</sequence>
<dbReference type="PANTHER" id="PTHR35807:SF1">
    <property type="entry name" value="TRANSCRIPTIONAL REGULATOR REDD"/>
    <property type="match status" value="1"/>
</dbReference>
<keyword evidence="3 6" id="KW-0238">DNA-binding</keyword>
<feature type="repeat" description="WD" evidence="5">
    <location>
        <begin position="1019"/>
        <end position="1049"/>
    </location>
</feature>
<dbReference type="RefSeq" id="WP_397556400.1">
    <property type="nucleotide sequence ID" value="NZ_JBIQWL010000003.1"/>
</dbReference>
<accession>A0ABW7Q930</accession>
<reference evidence="8 9" key="1">
    <citation type="submission" date="2024-09" db="EMBL/GenBank/DDBJ databases">
        <authorList>
            <person name="Pan X."/>
        </authorList>
    </citation>
    <scope>NUCLEOTIDE SEQUENCE [LARGE SCALE GENOMIC DNA]</scope>
    <source>
        <strain evidence="8 9">B2969</strain>
    </source>
</reference>
<organism evidence="8 9">
    <name type="scientific">Microbacterium alkaliflavum</name>
    <dbReference type="NCBI Taxonomy" id="3248839"/>
    <lineage>
        <taxon>Bacteria</taxon>
        <taxon>Bacillati</taxon>
        <taxon>Actinomycetota</taxon>
        <taxon>Actinomycetes</taxon>
        <taxon>Micrococcales</taxon>
        <taxon>Microbacteriaceae</taxon>
        <taxon>Microbacterium</taxon>
    </lineage>
</organism>
<dbReference type="InterPro" id="IPR049052">
    <property type="entry name" value="nSTAND1"/>
</dbReference>
<protein>
    <submittedName>
        <fullName evidence="8">BTAD domain-containing putative transcriptional regulator</fullName>
    </submittedName>
</protein>
<dbReference type="SMART" id="SM00862">
    <property type="entry name" value="Trans_reg_C"/>
    <property type="match status" value="1"/>
</dbReference>
<dbReference type="InterPro" id="IPR001680">
    <property type="entry name" value="WD40_rpt"/>
</dbReference>
<evidence type="ECO:0000256" key="2">
    <source>
        <dbReference type="ARBA" id="ARBA00023015"/>
    </source>
</evidence>
<keyword evidence="2" id="KW-0805">Transcription regulation</keyword>
<name>A0ABW7Q930_9MICO</name>
<keyword evidence="5" id="KW-0853">WD repeat</keyword>
<feature type="domain" description="OmpR/PhoB-type" evidence="7">
    <location>
        <begin position="1"/>
        <end position="86"/>
    </location>
</feature>
<comment type="caution">
    <text evidence="8">The sequence shown here is derived from an EMBL/GenBank/DDBJ whole genome shotgun (WGS) entry which is preliminary data.</text>
</comment>
<dbReference type="InterPro" id="IPR011990">
    <property type="entry name" value="TPR-like_helical_dom_sf"/>
</dbReference>
<dbReference type="InterPro" id="IPR001867">
    <property type="entry name" value="OmpR/PhoB-type_DNA-bd"/>
</dbReference>
<feature type="DNA-binding region" description="OmpR/PhoB-type" evidence="6">
    <location>
        <begin position="1"/>
        <end position="86"/>
    </location>
</feature>
<dbReference type="Pfam" id="PF00400">
    <property type="entry name" value="WD40"/>
    <property type="match status" value="1"/>
</dbReference>
<dbReference type="PROSITE" id="PS51755">
    <property type="entry name" value="OMPR_PHOB"/>
    <property type="match status" value="1"/>
</dbReference>
<dbReference type="SUPFAM" id="SSF52540">
    <property type="entry name" value="P-loop containing nucleoside triphosphate hydrolases"/>
    <property type="match status" value="1"/>
</dbReference>
<dbReference type="Pfam" id="PF20703">
    <property type="entry name" value="nSTAND1"/>
    <property type="match status" value="1"/>
</dbReference>
<proteinExistence type="inferred from homology"/>
<dbReference type="PANTHER" id="PTHR35807">
    <property type="entry name" value="TRANSCRIPTIONAL REGULATOR REDD-RELATED"/>
    <property type="match status" value="1"/>
</dbReference>
<evidence type="ECO:0000256" key="1">
    <source>
        <dbReference type="ARBA" id="ARBA00005820"/>
    </source>
</evidence>
<dbReference type="InterPro" id="IPR036388">
    <property type="entry name" value="WH-like_DNA-bd_sf"/>
</dbReference>
<dbReference type="PROSITE" id="PS50082">
    <property type="entry name" value="WD_REPEATS_2"/>
    <property type="match status" value="1"/>
</dbReference>
<dbReference type="SUPFAM" id="SSF69322">
    <property type="entry name" value="Tricorn protease domain 2"/>
    <property type="match status" value="1"/>
</dbReference>
<dbReference type="Gene3D" id="2.130.10.10">
    <property type="entry name" value="YVTN repeat-like/Quinoprotein amine dehydrogenase"/>
    <property type="match status" value="2"/>
</dbReference>
<dbReference type="SMART" id="SM00320">
    <property type="entry name" value="WD40"/>
    <property type="match status" value="2"/>
</dbReference>
<gene>
    <name evidence="8" type="ORF">ACH3VR_11345</name>
</gene>
<keyword evidence="4" id="KW-0804">Transcription</keyword>
<evidence type="ECO:0000259" key="7">
    <source>
        <dbReference type="PROSITE" id="PS51755"/>
    </source>
</evidence>
<dbReference type="SMART" id="SM01043">
    <property type="entry name" value="BTAD"/>
    <property type="match status" value="1"/>
</dbReference>
<evidence type="ECO:0000256" key="5">
    <source>
        <dbReference type="PROSITE-ProRule" id="PRU00221"/>
    </source>
</evidence>
<dbReference type="CDD" id="cd15831">
    <property type="entry name" value="BTAD"/>
    <property type="match status" value="1"/>
</dbReference>
<evidence type="ECO:0000313" key="9">
    <source>
        <dbReference type="Proteomes" id="UP001610861"/>
    </source>
</evidence>
<comment type="similarity">
    <text evidence="1">Belongs to the AfsR/DnrI/RedD regulatory family.</text>
</comment>
<dbReference type="Gene3D" id="1.25.40.10">
    <property type="entry name" value="Tetratricopeptide repeat domain"/>
    <property type="match status" value="1"/>
</dbReference>
<dbReference type="SUPFAM" id="SSF48452">
    <property type="entry name" value="TPR-like"/>
    <property type="match status" value="1"/>
</dbReference>
<dbReference type="Pfam" id="PF03704">
    <property type="entry name" value="BTAD"/>
    <property type="match status" value="1"/>
</dbReference>
<evidence type="ECO:0000256" key="4">
    <source>
        <dbReference type="ARBA" id="ARBA00023163"/>
    </source>
</evidence>
<evidence type="ECO:0000313" key="8">
    <source>
        <dbReference type="EMBL" id="MFH8250952.1"/>
    </source>
</evidence>
<dbReference type="InterPro" id="IPR027417">
    <property type="entry name" value="P-loop_NTPase"/>
</dbReference>
<keyword evidence="9" id="KW-1185">Reference proteome</keyword>
<evidence type="ECO:0000256" key="6">
    <source>
        <dbReference type="PROSITE-ProRule" id="PRU01091"/>
    </source>
</evidence>
<dbReference type="SUPFAM" id="SSF50969">
    <property type="entry name" value="YVTN repeat-like/Quinoprotein amine dehydrogenase"/>
    <property type="match status" value="1"/>
</dbReference>
<dbReference type="SUPFAM" id="SSF46894">
    <property type="entry name" value="C-terminal effector domain of the bipartite response regulators"/>
    <property type="match status" value="1"/>
</dbReference>
<evidence type="ECO:0000256" key="3">
    <source>
        <dbReference type="ARBA" id="ARBA00023125"/>
    </source>
</evidence>
<dbReference type="InterPro" id="IPR005158">
    <property type="entry name" value="BTAD"/>
</dbReference>
<dbReference type="Proteomes" id="UP001610861">
    <property type="component" value="Unassembled WGS sequence"/>
</dbReference>
<dbReference type="InterPro" id="IPR051677">
    <property type="entry name" value="AfsR-DnrI-RedD_regulator"/>
</dbReference>
<dbReference type="Gene3D" id="1.10.10.10">
    <property type="entry name" value="Winged helix-like DNA-binding domain superfamily/Winged helix DNA-binding domain"/>
    <property type="match status" value="1"/>
</dbReference>
<dbReference type="InterPro" id="IPR011044">
    <property type="entry name" value="Quino_amine_DH_bsu"/>
</dbReference>
<dbReference type="EMBL" id="JBIQWL010000003">
    <property type="protein sequence ID" value="MFH8250952.1"/>
    <property type="molecule type" value="Genomic_DNA"/>
</dbReference>
<dbReference type="InterPro" id="IPR015943">
    <property type="entry name" value="WD40/YVTN_repeat-like_dom_sf"/>
</dbReference>
<dbReference type="InterPro" id="IPR016032">
    <property type="entry name" value="Sig_transdc_resp-reg_C-effctor"/>
</dbReference>